<dbReference type="Pfam" id="PF12831">
    <property type="entry name" value="FAD_oxidored"/>
    <property type="match status" value="1"/>
</dbReference>
<evidence type="ECO:0000256" key="2">
    <source>
        <dbReference type="ARBA" id="ARBA00022723"/>
    </source>
</evidence>
<dbReference type="Gene3D" id="3.50.50.60">
    <property type="entry name" value="FAD/NAD(P)-binding domain"/>
    <property type="match status" value="1"/>
</dbReference>
<accession>A0A1V4HHM7</accession>
<evidence type="ECO:0000256" key="5">
    <source>
        <dbReference type="ARBA" id="ARBA00023014"/>
    </source>
</evidence>
<keyword evidence="5" id="KW-0411">Iron-sulfur</keyword>
<protein>
    <recommendedName>
        <fullName evidence="8">Pyridine nucleotide-disulfide oxidoreductase</fullName>
    </recommendedName>
</protein>
<keyword evidence="7" id="KW-1185">Reference proteome</keyword>
<evidence type="ECO:0000256" key="1">
    <source>
        <dbReference type="ARBA" id="ARBA00022485"/>
    </source>
</evidence>
<organism evidence="6 7">
    <name type="scientific">Paenibacillus ferrarius</name>
    <dbReference type="NCBI Taxonomy" id="1469647"/>
    <lineage>
        <taxon>Bacteria</taxon>
        <taxon>Bacillati</taxon>
        <taxon>Bacillota</taxon>
        <taxon>Bacilli</taxon>
        <taxon>Bacillales</taxon>
        <taxon>Paenibacillaceae</taxon>
        <taxon>Paenibacillus</taxon>
    </lineage>
</organism>
<dbReference type="GO" id="GO:0051539">
    <property type="term" value="F:4 iron, 4 sulfur cluster binding"/>
    <property type="evidence" value="ECO:0007669"/>
    <property type="project" value="UniProtKB-KW"/>
</dbReference>
<keyword evidence="4" id="KW-0408">Iron</keyword>
<gene>
    <name evidence="6" type="ORF">BC351_29315</name>
</gene>
<dbReference type="GO" id="GO:0046872">
    <property type="term" value="F:metal ion binding"/>
    <property type="evidence" value="ECO:0007669"/>
    <property type="project" value="UniProtKB-KW"/>
</dbReference>
<keyword evidence="2" id="KW-0479">Metal-binding</keyword>
<evidence type="ECO:0000313" key="6">
    <source>
        <dbReference type="EMBL" id="OPH56066.1"/>
    </source>
</evidence>
<sequence>MEVITMELIKADVTVVGGGIAGLCAAIAAARQGLQVSLINDRPVLGGNASSEVRVHINGSAYLGNSPSYYAREGGLVEELKLRIFHYNPLYNKKLMLSLSDTVLLDMVYDEPNISLFLNTCVHETGMENGRIKWVEGLQLASERKFRFESRTYIDCSGDGVVGYQAGALFRWGREARHEYKEDLAPEVADHYTMGDTILFQARDVEYSVPYKRPGFAYDITKLDFFDSIRKGLNHRAFPRKINGLGGLWWLEYGGHMDVIANNEDIALELRKLVYGIWDYIKNSGEFDDVDNLILDYVCPIPGKRESRRFIGDHMLSQNDLTTKPHFEDAVSVGGWYMDLHAAKGIYDEGPATAWNFVPGLYNIPFRSLFSQNIPNLMFAGRNISATHVAFGSTRVMATCGCMGQAVGTAASLCMKYEIDPAAIVESHMGELQALLLRDGQTIVGLQEELDPYFAEGLQIRASSQRSYANPHPTEALPLEKGLCLVLPIQTSVAESVQIKIKNISEHSETLHVKLFGGERKENYIPSCELKDYRLAIAAGHDDWITLDMGCEKPADDKIYIVLEGTARLAVYVNEEKITGAVSFHYKPEAPSRLKKFNQSICFKDLLPPQNMYNPENVVNGYSRPYGLPNGWISERTEGREWLELSFASPKSLDEIHLVFNSQLDLEHFDDPIESLIQDYDVILTFEDGTEREIVIRGNYLTLNKHKVDAQGVTRIRFDFCATFGSPYHEVFAVKLFAPTTISEGQVKSQ</sequence>
<dbReference type="GO" id="GO:0016491">
    <property type="term" value="F:oxidoreductase activity"/>
    <property type="evidence" value="ECO:0007669"/>
    <property type="project" value="UniProtKB-KW"/>
</dbReference>
<dbReference type="PANTHER" id="PTHR43498">
    <property type="entry name" value="FERREDOXIN:COB-COM HETERODISULFIDE REDUCTASE SUBUNIT A"/>
    <property type="match status" value="1"/>
</dbReference>
<dbReference type="SUPFAM" id="SSF51905">
    <property type="entry name" value="FAD/NAD(P)-binding domain"/>
    <property type="match status" value="1"/>
</dbReference>
<evidence type="ECO:0000256" key="3">
    <source>
        <dbReference type="ARBA" id="ARBA00023002"/>
    </source>
</evidence>
<evidence type="ECO:0000256" key="4">
    <source>
        <dbReference type="ARBA" id="ARBA00023004"/>
    </source>
</evidence>
<name>A0A1V4HHM7_9BACL</name>
<evidence type="ECO:0008006" key="8">
    <source>
        <dbReference type="Google" id="ProtNLM"/>
    </source>
</evidence>
<proteinExistence type="predicted"/>
<dbReference type="EMBL" id="MBTG01000018">
    <property type="protein sequence ID" value="OPH56066.1"/>
    <property type="molecule type" value="Genomic_DNA"/>
</dbReference>
<dbReference type="InterPro" id="IPR039650">
    <property type="entry name" value="HdrA-like"/>
</dbReference>
<evidence type="ECO:0000313" key="7">
    <source>
        <dbReference type="Proteomes" id="UP000190626"/>
    </source>
</evidence>
<dbReference type="InterPro" id="IPR036188">
    <property type="entry name" value="FAD/NAD-bd_sf"/>
</dbReference>
<dbReference type="PANTHER" id="PTHR43498:SF1">
    <property type="entry name" value="COB--COM HETERODISULFIDE REDUCTASE IRON-SULFUR SUBUNIT A"/>
    <property type="match status" value="1"/>
</dbReference>
<dbReference type="AlphaFoldDB" id="A0A1V4HHM7"/>
<keyword evidence="1" id="KW-0004">4Fe-4S</keyword>
<reference evidence="7" key="1">
    <citation type="submission" date="2016-07" db="EMBL/GenBank/DDBJ databases">
        <authorList>
            <person name="Florea S."/>
            <person name="Webb J.S."/>
            <person name="Jaromczyk J."/>
            <person name="Schardl C.L."/>
        </authorList>
    </citation>
    <scope>NUCLEOTIDE SEQUENCE [LARGE SCALE GENOMIC DNA]</scope>
    <source>
        <strain evidence="7">CY1</strain>
    </source>
</reference>
<dbReference type="STRING" id="1469647.BC351_29315"/>
<dbReference type="Proteomes" id="UP000190626">
    <property type="component" value="Unassembled WGS sequence"/>
</dbReference>
<comment type="caution">
    <text evidence="6">The sequence shown here is derived from an EMBL/GenBank/DDBJ whole genome shotgun (WGS) entry which is preliminary data.</text>
</comment>
<keyword evidence="3" id="KW-0560">Oxidoreductase</keyword>